<dbReference type="RefSeq" id="XP_007732145.1">
    <property type="nucleotide sequence ID" value="XM_007733955.1"/>
</dbReference>
<dbReference type="GeneID" id="19167945"/>
<comment type="caution">
    <text evidence="1">The sequence shown here is derived from an EMBL/GenBank/DDBJ whole genome shotgun (WGS) entry which is preliminary data.</text>
</comment>
<accession>W9YCB9</accession>
<reference evidence="1 2" key="1">
    <citation type="submission" date="2013-03" db="EMBL/GenBank/DDBJ databases">
        <title>The Genome Sequence of Capronia epimyces CBS 606.96.</title>
        <authorList>
            <consortium name="The Broad Institute Genomics Platform"/>
            <person name="Cuomo C."/>
            <person name="de Hoog S."/>
            <person name="Gorbushina A."/>
            <person name="Walker B."/>
            <person name="Young S.K."/>
            <person name="Zeng Q."/>
            <person name="Gargeya S."/>
            <person name="Fitzgerald M."/>
            <person name="Haas B."/>
            <person name="Abouelleil A."/>
            <person name="Allen A.W."/>
            <person name="Alvarado L."/>
            <person name="Arachchi H.M."/>
            <person name="Berlin A.M."/>
            <person name="Chapman S.B."/>
            <person name="Gainer-Dewar J."/>
            <person name="Goldberg J."/>
            <person name="Griggs A."/>
            <person name="Gujja S."/>
            <person name="Hansen M."/>
            <person name="Howarth C."/>
            <person name="Imamovic A."/>
            <person name="Ireland A."/>
            <person name="Larimer J."/>
            <person name="McCowan C."/>
            <person name="Murphy C."/>
            <person name="Pearson M."/>
            <person name="Poon T.W."/>
            <person name="Priest M."/>
            <person name="Roberts A."/>
            <person name="Saif S."/>
            <person name="Shea T."/>
            <person name="Sisk P."/>
            <person name="Sykes S."/>
            <person name="Wortman J."/>
            <person name="Nusbaum C."/>
            <person name="Birren B."/>
        </authorList>
    </citation>
    <scope>NUCLEOTIDE SEQUENCE [LARGE SCALE GENOMIC DNA]</scope>
    <source>
        <strain evidence="1 2">CBS 606.96</strain>
    </source>
</reference>
<organism evidence="1 2">
    <name type="scientific">Capronia epimyces CBS 606.96</name>
    <dbReference type="NCBI Taxonomy" id="1182542"/>
    <lineage>
        <taxon>Eukaryota</taxon>
        <taxon>Fungi</taxon>
        <taxon>Dikarya</taxon>
        <taxon>Ascomycota</taxon>
        <taxon>Pezizomycotina</taxon>
        <taxon>Eurotiomycetes</taxon>
        <taxon>Chaetothyriomycetidae</taxon>
        <taxon>Chaetothyriales</taxon>
        <taxon>Herpotrichiellaceae</taxon>
        <taxon>Capronia</taxon>
    </lineage>
</organism>
<evidence type="ECO:0000313" key="2">
    <source>
        <dbReference type="Proteomes" id="UP000019478"/>
    </source>
</evidence>
<name>W9YCB9_9EURO</name>
<dbReference type="Proteomes" id="UP000019478">
    <property type="component" value="Unassembled WGS sequence"/>
</dbReference>
<dbReference type="EMBL" id="AMGY01000003">
    <property type="protein sequence ID" value="EXJ86866.1"/>
    <property type="molecule type" value="Genomic_DNA"/>
</dbReference>
<keyword evidence="2" id="KW-1185">Reference proteome</keyword>
<evidence type="ECO:0000313" key="1">
    <source>
        <dbReference type="EMBL" id="EXJ86866.1"/>
    </source>
</evidence>
<sequence>MDDGMREVRERRLTQHLDQEAGLLGTADGHEHHQQTEVEKIFLPTEDHQCAAILHEDHLLLEDDLDQRMAPGLAVRQRPSGTVSSLPTLHVAHRNENDESLQTAADLIVIARGHRLGVGLPLTEIWQEEAKATDQDREHLRDADRLTIGDALLHRGI</sequence>
<dbReference type="AlphaFoldDB" id="W9YCB9"/>
<dbReference type="HOGENOM" id="CLU_1677648_0_0_1"/>
<gene>
    <name evidence="1" type="ORF">A1O3_03820</name>
</gene>
<proteinExistence type="predicted"/>
<protein>
    <submittedName>
        <fullName evidence="1">Uncharacterized protein</fullName>
    </submittedName>
</protein>